<accession>A0AAV6ZGX4</accession>
<dbReference type="Proteomes" id="UP000824782">
    <property type="component" value="Unassembled WGS sequence"/>
</dbReference>
<dbReference type="PANTHER" id="PTHR11524">
    <property type="entry name" value="60S RIBOSOMAL PROTEIN L7"/>
    <property type="match status" value="1"/>
</dbReference>
<evidence type="ECO:0000259" key="4">
    <source>
        <dbReference type="Pfam" id="PF00327"/>
    </source>
</evidence>
<feature type="domain" description="Large ribosomal subunit protein uL30-like ferredoxin-like fold" evidence="4">
    <location>
        <begin position="50"/>
        <end position="100"/>
    </location>
</feature>
<dbReference type="Gene3D" id="3.30.1390.20">
    <property type="entry name" value="Ribosomal protein L30, ferredoxin-like fold domain"/>
    <property type="match status" value="1"/>
</dbReference>
<comment type="similarity">
    <text evidence="1">Belongs to the universal ribosomal protein uL30 family.</text>
</comment>
<feature type="non-terminal residue" evidence="5">
    <location>
        <position position="1"/>
    </location>
</feature>
<dbReference type="GO" id="GO:0003735">
    <property type="term" value="F:structural constituent of ribosome"/>
    <property type="evidence" value="ECO:0007669"/>
    <property type="project" value="TreeGrafter"/>
</dbReference>
<dbReference type="EMBL" id="WNYA01000989">
    <property type="protein sequence ID" value="KAG8546651.1"/>
    <property type="molecule type" value="Genomic_DNA"/>
</dbReference>
<evidence type="ECO:0000256" key="3">
    <source>
        <dbReference type="ARBA" id="ARBA00023274"/>
    </source>
</evidence>
<keyword evidence="6" id="KW-1185">Reference proteome</keyword>
<dbReference type="GO" id="GO:0003723">
    <property type="term" value="F:RNA binding"/>
    <property type="evidence" value="ECO:0007669"/>
    <property type="project" value="TreeGrafter"/>
</dbReference>
<dbReference type="InterPro" id="IPR016082">
    <property type="entry name" value="Ribosomal_uL30_ferredoxin-like"/>
</dbReference>
<dbReference type="InterPro" id="IPR035808">
    <property type="entry name" value="Ribosomal_uL30_euk_arc"/>
</dbReference>
<dbReference type="SUPFAM" id="SSF55129">
    <property type="entry name" value="Ribosomal protein L30p/L7e"/>
    <property type="match status" value="1"/>
</dbReference>
<evidence type="ECO:0000256" key="2">
    <source>
        <dbReference type="ARBA" id="ARBA00022980"/>
    </source>
</evidence>
<dbReference type="FunFam" id="3.30.1390.20:FF:000004">
    <property type="entry name" value="60S ribosomal protein L7"/>
    <property type="match status" value="1"/>
</dbReference>
<proteinExistence type="inferred from homology"/>
<dbReference type="GO" id="GO:0000463">
    <property type="term" value="P:maturation of LSU-rRNA from tricistronic rRNA transcript (SSU-rRNA, 5.8S rRNA, LSU-rRNA)"/>
    <property type="evidence" value="ECO:0007669"/>
    <property type="project" value="TreeGrafter"/>
</dbReference>
<name>A0AAV6ZGX4_ENGPU</name>
<keyword evidence="3" id="KW-0687">Ribonucleoprotein</keyword>
<keyword evidence="2" id="KW-0689">Ribosomal protein</keyword>
<comment type="caution">
    <text evidence="5">The sequence shown here is derived from an EMBL/GenBank/DDBJ whole genome shotgun (WGS) entry which is preliminary data.</text>
</comment>
<dbReference type="PANTHER" id="PTHR11524:SF13">
    <property type="entry name" value="RIBOSOMAL PROTEIN UL30-LIKE"/>
    <property type="match status" value="1"/>
</dbReference>
<evidence type="ECO:0000313" key="5">
    <source>
        <dbReference type="EMBL" id="KAG8546650.1"/>
    </source>
</evidence>
<dbReference type="InterPro" id="IPR039699">
    <property type="entry name" value="Ribosomal_uL30"/>
</dbReference>
<dbReference type="PROSITE" id="PS00634">
    <property type="entry name" value="RIBOSOMAL_L30"/>
    <property type="match status" value="1"/>
</dbReference>
<dbReference type="InterPro" id="IPR018038">
    <property type="entry name" value="Ribosomal_uL30_CS"/>
</dbReference>
<protein>
    <recommendedName>
        <fullName evidence="4">Large ribosomal subunit protein uL30-like ferredoxin-like fold domain-containing protein</fullName>
    </recommendedName>
</protein>
<dbReference type="AlphaFoldDB" id="A0AAV6ZGX4"/>
<organism evidence="5 6">
    <name type="scientific">Engystomops pustulosus</name>
    <name type="common">Tungara frog</name>
    <name type="synonym">Physalaemus pustulosus</name>
    <dbReference type="NCBI Taxonomy" id="76066"/>
    <lineage>
        <taxon>Eukaryota</taxon>
        <taxon>Metazoa</taxon>
        <taxon>Chordata</taxon>
        <taxon>Craniata</taxon>
        <taxon>Vertebrata</taxon>
        <taxon>Euteleostomi</taxon>
        <taxon>Amphibia</taxon>
        <taxon>Batrachia</taxon>
        <taxon>Anura</taxon>
        <taxon>Neobatrachia</taxon>
        <taxon>Hyloidea</taxon>
        <taxon>Leptodactylidae</taxon>
        <taxon>Leiuperinae</taxon>
        <taxon>Engystomops</taxon>
    </lineage>
</organism>
<evidence type="ECO:0000313" key="6">
    <source>
        <dbReference type="Proteomes" id="UP000824782"/>
    </source>
</evidence>
<gene>
    <name evidence="5" type="ORF">GDO81_030106</name>
</gene>
<dbReference type="Pfam" id="PF00327">
    <property type="entry name" value="Ribosomal_L30"/>
    <property type="match status" value="1"/>
</dbReference>
<dbReference type="EMBL" id="WNYA01000989">
    <property type="protein sequence ID" value="KAG8546650.1"/>
    <property type="molecule type" value="Genomic_DNA"/>
</dbReference>
<reference evidence="5" key="1">
    <citation type="thesis" date="2020" institute="ProQuest LLC" country="789 East Eisenhower Parkway, Ann Arbor, MI, USA">
        <title>Comparative Genomics and Chromosome Evolution.</title>
        <authorList>
            <person name="Mudd A.B."/>
        </authorList>
    </citation>
    <scope>NUCLEOTIDE SEQUENCE</scope>
    <source>
        <strain evidence="5">237g6f4</strain>
        <tissue evidence="5">Blood</tissue>
    </source>
</reference>
<evidence type="ECO:0000256" key="1">
    <source>
        <dbReference type="ARBA" id="ARBA00007594"/>
    </source>
</evidence>
<dbReference type="CDD" id="cd01657">
    <property type="entry name" value="Ribosomal_L7_archeal_euk"/>
    <property type="match status" value="1"/>
</dbReference>
<dbReference type="InterPro" id="IPR036919">
    <property type="entry name" value="Ribo_uL30_ferredoxin-like_sf"/>
</dbReference>
<sequence length="164" mass="19368">RKLQPGKQIKFKRLESFVRDSRRKLRDDCRIRRMKIYRKKIPNISNEKLAFVVRITDIRGVNRPVMKILKFFRLTKIFSGVFLKLTPETLQMIQVIEPYVAWGIPNLKSVRELILKRGEAVVNGKKKPLTDNMMIEEHLGNRWIDSPGDIIHELQSTGDHSYRQ</sequence>
<dbReference type="GO" id="GO:0022625">
    <property type="term" value="C:cytosolic large ribosomal subunit"/>
    <property type="evidence" value="ECO:0007669"/>
    <property type="project" value="TreeGrafter"/>
</dbReference>